<dbReference type="Pfam" id="PF00140">
    <property type="entry name" value="Sigma70_r1_2"/>
    <property type="match status" value="1"/>
</dbReference>
<dbReference type="GO" id="GO:0006352">
    <property type="term" value="P:DNA-templated transcription initiation"/>
    <property type="evidence" value="ECO:0007669"/>
    <property type="project" value="InterPro"/>
</dbReference>
<keyword evidence="2" id="KW-0731">Sigma factor</keyword>
<dbReference type="InterPro" id="IPR050239">
    <property type="entry name" value="Sigma-70_RNA_pol_init_factors"/>
</dbReference>
<dbReference type="SUPFAM" id="SSF88946">
    <property type="entry name" value="Sigma2 domain of RNA polymerase sigma factors"/>
    <property type="match status" value="1"/>
</dbReference>
<proteinExistence type="predicted"/>
<feature type="domain" description="RNA polymerase sigma-70" evidence="5">
    <location>
        <begin position="75"/>
        <end position="88"/>
    </location>
</feature>
<dbReference type="InterPro" id="IPR013324">
    <property type="entry name" value="RNA_pol_sigma_r3/r4-like"/>
</dbReference>
<dbReference type="InterPro" id="IPR007630">
    <property type="entry name" value="RNA_pol_sigma70_r4"/>
</dbReference>
<dbReference type="PRINTS" id="PR00046">
    <property type="entry name" value="SIGMA70FCT"/>
</dbReference>
<evidence type="ECO:0000259" key="5">
    <source>
        <dbReference type="PROSITE" id="PS00715"/>
    </source>
</evidence>
<dbReference type="Gene3D" id="1.10.601.10">
    <property type="entry name" value="RNA Polymerase Primary Sigma Factor"/>
    <property type="match status" value="1"/>
</dbReference>
<dbReference type="NCBIfam" id="TIGR02937">
    <property type="entry name" value="sigma70-ECF"/>
    <property type="match status" value="1"/>
</dbReference>
<keyword evidence="1" id="KW-0805">Transcription regulation</keyword>
<dbReference type="SUPFAM" id="SSF88659">
    <property type="entry name" value="Sigma3 and sigma4 domains of RNA polymerase sigma factors"/>
    <property type="match status" value="1"/>
</dbReference>
<dbReference type="InterPro" id="IPR013325">
    <property type="entry name" value="RNA_pol_sigma_r2"/>
</dbReference>
<name>A0A7W0CF68_9ACTN</name>
<dbReference type="AlphaFoldDB" id="A0A7W0CF68"/>
<dbReference type="InterPro" id="IPR007627">
    <property type="entry name" value="RNA_pol_sigma70_r2"/>
</dbReference>
<reference evidence="6 7" key="1">
    <citation type="submission" date="2020-07" db="EMBL/GenBank/DDBJ databases">
        <title>Genomic Encyclopedia of Type Strains, Phase IV (KMG-IV): sequencing the most valuable type-strain genomes for metagenomic binning, comparative biology and taxonomic classification.</title>
        <authorList>
            <person name="Goeker M."/>
        </authorList>
    </citation>
    <scope>NUCLEOTIDE SEQUENCE [LARGE SCALE GENOMIC DNA]</scope>
    <source>
        <strain evidence="6 7">DSM 45533</strain>
    </source>
</reference>
<dbReference type="Pfam" id="PF04542">
    <property type="entry name" value="Sigma70_r2"/>
    <property type="match status" value="1"/>
</dbReference>
<evidence type="ECO:0000256" key="4">
    <source>
        <dbReference type="ARBA" id="ARBA00023163"/>
    </source>
</evidence>
<dbReference type="EMBL" id="JACDUR010000001">
    <property type="protein sequence ID" value="MBA2890029.1"/>
    <property type="molecule type" value="Genomic_DNA"/>
</dbReference>
<evidence type="ECO:0000313" key="7">
    <source>
        <dbReference type="Proteomes" id="UP000530928"/>
    </source>
</evidence>
<dbReference type="InterPro" id="IPR014284">
    <property type="entry name" value="RNA_pol_sigma-70_dom"/>
</dbReference>
<keyword evidence="7" id="KW-1185">Reference proteome</keyword>
<evidence type="ECO:0000256" key="2">
    <source>
        <dbReference type="ARBA" id="ARBA00023082"/>
    </source>
</evidence>
<dbReference type="InterPro" id="IPR009042">
    <property type="entry name" value="RNA_pol_sigma70_r1_2"/>
</dbReference>
<dbReference type="InterPro" id="IPR036388">
    <property type="entry name" value="WH-like_DNA-bd_sf"/>
</dbReference>
<evidence type="ECO:0000256" key="1">
    <source>
        <dbReference type="ARBA" id="ARBA00023015"/>
    </source>
</evidence>
<sequence>MNTPLLNAEEEVALARRIEAGLYAEHLLETRGHDPDLEAVAADGRAARERMICANLRLVMSVAKRYAHRGLPFADVVQDGNVGLIQAVEHYDHTRGTRFSTCATWWIRKAILQGLERARTIRIPPHPVRAPWACVTLDMTLGEVLADPDVKSTEQIVENHLLHDSLLPAVDTLAPRQALIMRMRFGLDGHAPRTRRQVATELGLTPTWVRSLEQESLAWLRRRPEVYQLAG</sequence>
<dbReference type="PROSITE" id="PS00715">
    <property type="entry name" value="SIGMA70_1"/>
    <property type="match status" value="1"/>
</dbReference>
<dbReference type="RefSeq" id="WP_181608759.1">
    <property type="nucleotide sequence ID" value="NZ_BAABAM010000001.1"/>
</dbReference>
<dbReference type="PANTHER" id="PTHR30603">
    <property type="entry name" value="RNA POLYMERASE SIGMA FACTOR RPO"/>
    <property type="match status" value="1"/>
</dbReference>
<accession>A0A7W0CF68</accession>
<dbReference type="Gene3D" id="1.10.10.10">
    <property type="entry name" value="Winged helix-like DNA-binding domain superfamily/Winged helix DNA-binding domain"/>
    <property type="match status" value="1"/>
</dbReference>
<gene>
    <name evidence="6" type="ORF">HNR30_001364</name>
</gene>
<organism evidence="6 7">
    <name type="scientific">Nonomuraea soli</name>
    <dbReference type="NCBI Taxonomy" id="1032476"/>
    <lineage>
        <taxon>Bacteria</taxon>
        <taxon>Bacillati</taxon>
        <taxon>Actinomycetota</taxon>
        <taxon>Actinomycetes</taxon>
        <taxon>Streptosporangiales</taxon>
        <taxon>Streptosporangiaceae</taxon>
        <taxon>Nonomuraea</taxon>
    </lineage>
</organism>
<dbReference type="PANTHER" id="PTHR30603:SF60">
    <property type="entry name" value="RNA POLYMERASE SIGMA FACTOR RPOD"/>
    <property type="match status" value="1"/>
</dbReference>
<dbReference type="Pfam" id="PF04545">
    <property type="entry name" value="Sigma70_r4"/>
    <property type="match status" value="1"/>
</dbReference>
<dbReference type="GO" id="GO:0016987">
    <property type="term" value="F:sigma factor activity"/>
    <property type="evidence" value="ECO:0007669"/>
    <property type="project" value="UniProtKB-KW"/>
</dbReference>
<keyword evidence="3" id="KW-0238">DNA-binding</keyword>
<protein>
    <submittedName>
        <fullName evidence="6">RNA polymerase sigma factor (Sigma-70 family)</fullName>
    </submittedName>
</protein>
<comment type="caution">
    <text evidence="6">The sequence shown here is derived from an EMBL/GenBank/DDBJ whole genome shotgun (WGS) entry which is preliminary data.</text>
</comment>
<dbReference type="GO" id="GO:0003677">
    <property type="term" value="F:DNA binding"/>
    <property type="evidence" value="ECO:0007669"/>
    <property type="project" value="UniProtKB-KW"/>
</dbReference>
<evidence type="ECO:0000256" key="3">
    <source>
        <dbReference type="ARBA" id="ARBA00023125"/>
    </source>
</evidence>
<evidence type="ECO:0000313" key="6">
    <source>
        <dbReference type="EMBL" id="MBA2890029.1"/>
    </source>
</evidence>
<dbReference type="Proteomes" id="UP000530928">
    <property type="component" value="Unassembled WGS sequence"/>
</dbReference>
<keyword evidence="4" id="KW-0804">Transcription</keyword>
<dbReference type="InterPro" id="IPR000943">
    <property type="entry name" value="RNA_pol_sigma70"/>
</dbReference>